<dbReference type="InterPro" id="IPR036291">
    <property type="entry name" value="NAD(P)-bd_dom_sf"/>
</dbReference>
<dbReference type="InterPro" id="IPR057326">
    <property type="entry name" value="KR_dom"/>
</dbReference>
<dbReference type="InterPro" id="IPR020904">
    <property type="entry name" value="Sc_DH/Rdtase_CS"/>
</dbReference>
<protein>
    <submittedName>
        <fullName evidence="5">SDR family NAD(P)-dependent oxidoreductase</fullName>
    </submittedName>
</protein>
<reference evidence="5 6" key="1">
    <citation type="submission" date="2022-06" db="EMBL/GenBank/DDBJ databases">
        <title>Paraconexibacter antarcticus.</title>
        <authorList>
            <person name="Kim C.S."/>
        </authorList>
    </citation>
    <scope>NUCLEOTIDE SEQUENCE [LARGE SCALE GENOMIC DNA]</scope>
    <source>
        <strain evidence="5 6">02-257</strain>
    </source>
</reference>
<feature type="domain" description="Ketoreductase" evidence="4">
    <location>
        <begin position="8"/>
        <end position="188"/>
    </location>
</feature>
<evidence type="ECO:0000256" key="1">
    <source>
        <dbReference type="ARBA" id="ARBA00006484"/>
    </source>
</evidence>
<dbReference type="PANTHER" id="PTHR44196">
    <property type="entry name" value="DEHYDROGENASE/REDUCTASE SDR FAMILY MEMBER 7B"/>
    <property type="match status" value="1"/>
</dbReference>
<accession>A0ABY5DXK5</accession>
<evidence type="ECO:0000313" key="6">
    <source>
        <dbReference type="Proteomes" id="UP001056035"/>
    </source>
</evidence>
<dbReference type="SUPFAM" id="SSF51735">
    <property type="entry name" value="NAD(P)-binding Rossmann-fold domains"/>
    <property type="match status" value="1"/>
</dbReference>
<gene>
    <name evidence="5" type="ORF">NBH00_11220</name>
</gene>
<organism evidence="5 6">
    <name type="scientific">Paraconexibacter antarcticus</name>
    <dbReference type="NCBI Taxonomy" id="2949664"/>
    <lineage>
        <taxon>Bacteria</taxon>
        <taxon>Bacillati</taxon>
        <taxon>Actinomycetota</taxon>
        <taxon>Thermoleophilia</taxon>
        <taxon>Solirubrobacterales</taxon>
        <taxon>Paraconexibacteraceae</taxon>
        <taxon>Paraconexibacter</taxon>
    </lineage>
</organism>
<keyword evidence="2" id="KW-0560">Oxidoreductase</keyword>
<dbReference type="EMBL" id="CP098502">
    <property type="protein sequence ID" value="UTI66755.1"/>
    <property type="molecule type" value="Genomic_DNA"/>
</dbReference>
<evidence type="ECO:0000313" key="5">
    <source>
        <dbReference type="EMBL" id="UTI66755.1"/>
    </source>
</evidence>
<dbReference type="Pfam" id="PF00106">
    <property type="entry name" value="adh_short"/>
    <property type="match status" value="1"/>
</dbReference>
<sequence length="294" mass="30185">MSWDPQGRTVVVTGAARGIGAAAARSLHARGMNVVLAGLEPELLEQRAAEIGPRTLVAECDVTSAEQLDATVLATLERFGAIDAVVANAGVNAVGTMRGTTADVWERVVEINLLGVVRTVRAVLPHIVARQGYILPVSSLAGAMPLALGTHYTAAKHGVNGFAQALRAELACDGVAVGCAYFGAIDTDLLRDSSADPATAAMIAGLPAAITRPIPVSRAGEVIARGVAGRSRRVFAPRWILPMLLAPGVFLPLAERAGAAATAAAVKVADDRARAGHAGVSTFVQTHDQSAAAR</sequence>
<dbReference type="InterPro" id="IPR002347">
    <property type="entry name" value="SDR_fam"/>
</dbReference>
<evidence type="ECO:0000256" key="3">
    <source>
        <dbReference type="RuleBase" id="RU000363"/>
    </source>
</evidence>
<dbReference type="PRINTS" id="PR00080">
    <property type="entry name" value="SDRFAMILY"/>
</dbReference>
<dbReference type="PROSITE" id="PS00061">
    <property type="entry name" value="ADH_SHORT"/>
    <property type="match status" value="1"/>
</dbReference>
<dbReference type="SMART" id="SM00822">
    <property type="entry name" value="PKS_KR"/>
    <property type="match status" value="1"/>
</dbReference>
<dbReference type="Proteomes" id="UP001056035">
    <property type="component" value="Chromosome"/>
</dbReference>
<dbReference type="PANTHER" id="PTHR44196:SF1">
    <property type="entry name" value="DEHYDROGENASE_REDUCTASE SDR FAMILY MEMBER 7B"/>
    <property type="match status" value="1"/>
</dbReference>
<dbReference type="Gene3D" id="3.40.50.720">
    <property type="entry name" value="NAD(P)-binding Rossmann-like Domain"/>
    <property type="match status" value="1"/>
</dbReference>
<dbReference type="CDD" id="cd05233">
    <property type="entry name" value="SDR_c"/>
    <property type="match status" value="1"/>
</dbReference>
<proteinExistence type="inferred from homology"/>
<evidence type="ECO:0000259" key="4">
    <source>
        <dbReference type="SMART" id="SM00822"/>
    </source>
</evidence>
<comment type="similarity">
    <text evidence="1 3">Belongs to the short-chain dehydrogenases/reductases (SDR) family.</text>
</comment>
<keyword evidence="6" id="KW-1185">Reference proteome</keyword>
<dbReference type="PRINTS" id="PR00081">
    <property type="entry name" value="GDHRDH"/>
</dbReference>
<name>A0ABY5DXK5_9ACTN</name>
<dbReference type="RefSeq" id="WP_254573421.1">
    <property type="nucleotide sequence ID" value="NZ_CP098502.1"/>
</dbReference>
<evidence type="ECO:0000256" key="2">
    <source>
        <dbReference type="ARBA" id="ARBA00023002"/>
    </source>
</evidence>